<dbReference type="Proteomes" id="UP000093044">
    <property type="component" value="Chromosome"/>
</dbReference>
<dbReference type="GO" id="GO:0003677">
    <property type="term" value="F:DNA binding"/>
    <property type="evidence" value="ECO:0007669"/>
    <property type="project" value="InterPro"/>
</dbReference>
<evidence type="ECO:0000259" key="1">
    <source>
        <dbReference type="PROSITE" id="PS50943"/>
    </source>
</evidence>
<dbReference type="Pfam" id="PF01381">
    <property type="entry name" value="HTH_3"/>
    <property type="match status" value="1"/>
</dbReference>
<accession>A0A1B2I274</accession>
<dbReference type="InterPro" id="IPR010982">
    <property type="entry name" value="Lambda_DNA-bd_dom_sf"/>
</dbReference>
<reference evidence="2" key="1">
    <citation type="submission" date="2016-08" db="EMBL/GenBank/DDBJ databases">
        <title>Complete genome of Cloacibacillus porcorum.</title>
        <authorList>
            <person name="Looft T."/>
            <person name="Bayles D.O."/>
            <person name="Alt D.P."/>
        </authorList>
    </citation>
    <scope>NUCLEOTIDE SEQUENCE [LARGE SCALE GENOMIC DNA]</scope>
    <source>
        <strain evidence="2">CL-84</strain>
    </source>
</reference>
<dbReference type="SMART" id="SM00530">
    <property type="entry name" value="HTH_XRE"/>
    <property type="match status" value="1"/>
</dbReference>
<protein>
    <submittedName>
        <fullName evidence="2">Transcriptional regulator</fullName>
    </submittedName>
</protein>
<dbReference type="AlphaFoldDB" id="A0A1B2I274"/>
<dbReference type="SUPFAM" id="SSF47413">
    <property type="entry name" value="lambda repressor-like DNA-binding domains"/>
    <property type="match status" value="1"/>
</dbReference>
<name>A0A1B2I274_9BACT</name>
<dbReference type="RefSeq" id="WP_066742727.1">
    <property type="nucleotide sequence ID" value="NZ_CAUFKJ010000013.1"/>
</dbReference>
<proteinExistence type="predicted"/>
<dbReference type="EMBL" id="CP016757">
    <property type="protein sequence ID" value="ANZ44070.1"/>
    <property type="molecule type" value="Genomic_DNA"/>
</dbReference>
<dbReference type="OrthoDB" id="572992at2"/>
<dbReference type="GeneID" id="83056733"/>
<dbReference type="KEGG" id="cpor:BED41_02560"/>
<sequence>MVYKNGFRVWDEEFERELYTSEEIQENNIQAQLMCELIRARQEKNVSQRDLKEMTGIAQSTIARIESGATVPSLTTLIKILAPLGKTLAIVPITKN</sequence>
<keyword evidence="3" id="KW-1185">Reference proteome</keyword>
<dbReference type="PROSITE" id="PS50943">
    <property type="entry name" value="HTH_CROC1"/>
    <property type="match status" value="1"/>
</dbReference>
<dbReference type="CDD" id="cd00093">
    <property type="entry name" value="HTH_XRE"/>
    <property type="match status" value="1"/>
</dbReference>
<organism evidence="2 3">
    <name type="scientific">Cloacibacillus porcorum</name>
    <dbReference type="NCBI Taxonomy" id="1197717"/>
    <lineage>
        <taxon>Bacteria</taxon>
        <taxon>Thermotogati</taxon>
        <taxon>Synergistota</taxon>
        <taxon>Synergistia</taxon>
        <taxon>Synergistales</taxon>
        <taxon>Synergistaceae</taxon>
        <taxon>Cloacibacillus</taxon>
    </lineage>
</organism>
<dbReference type="InterPro" id="IPR001387">
    <property type="entry name" value="Cro/C1-type_HTH"/>
</dbReference>
<feature type="domain" description="HTH cro/C1-type" evidence="1">
    <location>
        <begin position="37"/>
        <end position="91"/>
    </location>
</feature>
<dbReference type="STRING" id="1197717.BED41_02560"/>
<gene>
    <name evidence="2" type="ORF">BED41_02560</name>
</gene>
<evidence type="ECO:0000313" key="2">
    <source>
        <dbReference type="EMBL" id="ANZ44070.1"/>
    </source>
</evidence>
<evidence type="ECO:0000313" key="3">
    <source>
        <dbReference type="Proteomes" id="UP000093044"/>
    </source>
</evidence>
<dbReference type="Gene3D" id="1.10.260.40">
    <property type="entry name" value="lambda repressor-like DNA-binding domains"/>
    <property type="match status" value="1"/>
</dbReference>